<reference evidence="2" key="1">
    <citation type="submission" date="2019-04" db="EMBL/GenBank/DDBJ databases">
        <title>Friends and foes A comparative genomics studyof 23 Aspergillus species from section Flavi.</title>
        <authorList>
            <consortium name="DOE Joint Genome Institute"/>
            <person name="Kjaerbolling I."/>
            <person name="Vesth T."/>
            <person name="Frisvad J.C."/>
            <person name="Nybo J.L."/>
            <person name="Theobald S."/>
            <person name="Kildgaard S."/>
            <person name="Isbrandt T."/>
            <person name="Kuo A."/>
            <person name="Sato A."/>
            <person name="Lyhne E.K."/>
            <person name="Kogle M.E."/>
            <person name="Wiebenga A."/>
            <person name="Kun R.S."/>
            <person name="Lubbers R.J."/>
            <person name="Makela M.R."/>
            <person name="Barry K."/>
            <person name="Chovatia M."/>
            <person name="Clum A."/>
            <person name="Daum C."/>
            <person name="Haridas S."/>
            <person name="He G."/>
            <person name="LaButti K."/>
            <person name="Lipzen A."/>
            <person name="Mondo S."/>
            <person name="Riley R."/>
            <person name="Salamov A."/>
            <person name="Simmons B.A."/>
            <person name="Magnuson J.K."/>
            <person name="Henrissat B."/>
            <person name="Mortensen U.H."/>
            <person name="Larsen T.O."/>
            <person name="Devries R.P."/>
            <person name="Grigoriev I.V."/>
            <person name="Machida M."/>
            <person name="Baker S.E."/>
            <person name="Andersen M.R."/>
        </authorList>
    </citation>
    <scope>NUCLEOTIDE SEQUENCE [LARGE SCALE GENOMIC DNA]</scope>
    <source>
        <strain evidence="2">IBT 14317</strain>
    </source>
</reference>
<protein>
    <recommendedName>
        <fullName evidence="3">Myb-like domain-containing protein</fullName>
    </recommendedName>
</protein>
<organism evidence="2">
    <name type="scientific">Petromyces alliaceus</name>
    <name type="common">Aspergillus alliaceus</name>
    <dbReference type="NCBI Taxonomy" id="209559"/>
    <lineage>
        <taxon>Eukaryota</taxon>
        <taxon>Fungi</taxon>
        <taxon>Dikarya</taxon>
        <taxon>Ascomycota</taxon>
        <taxon>Pezizomycotina</taxon>
        <taxon>Eurotiomycetes</taxon>
        <taxon>Eurotiomycetidae</taxon>
        <taxon>Eurotiales</taxon>
        <taxon>Aspergillaceae</taxon>
        <taxon>Aspergillus</taxon>
        <taxon>Aspergillus subgen. Circumdati</taxon>
    </lineage>
</organism>
<accession>A0A5N7BYI1</accession>
<feature type="region of interest" description="Disordered" evidence="1">
    <location>
        <begin position="544"/>
        <end position="574"/>
    </location>
</feature>
<evidence type="ECO:0008006" key="3">
    <source>
        <dbReference type="Google" id="ProtNLM"/>
    </source>
</evidence>
<dbReference type="EMBL" id="ML735302">
    <property type="protein sequence ID" value="KAE8386904.1"/>
    <property type="molecule type" value="Genomic_DNA"/>
</dbReference>
<feature type="compositionally biased region" description="Polar residues" evidence="1">
    <location>
        <begin position="411"/>
        <end position="424"/>
    </location>
</feature>
<feature type="region of interest" description="Disordered" evidence="1">
    <location>
        <begin position="400"/>
        <end position="440"/>
    </location>
</feature>
<gene>
    <name evidence="2" type="ORF">BDV23DRAFT_133057</name>
</gene>
<sequence>MSTFLFYRPNSNPGRYSRRERFSLRHTVLSDKALNDGLNLSMKKPTDSEPACPSVGNELDLSIRNLHCTQSISTSAETLPQSSDEHDACRISTNDDLDSLHSLFSAPDTDSESNIGIAESDEVHPAALGLASIKNISPSESGYSAQISKDDTPHIMDFGSPNSFERNCVDQRSWAGRNSCIASEPSGPMPAFAPHSANVSPSPILQPIYDSIELTSSLARNEHLERAEDLVPKWDGDILGAETSSDETSPKTSYLEAQDDISLQHYVETHETSSADLVPDHPQHGIVAPASFLVEERNLSTEGGSRPAPQASSGSSDLFDPFLWQEEQPRDGSCHPDIDCIDPTDCIAIPELNKSIIENISSRSGLTNTAASWGDIDVEMQHSPHSPGEAPNDVKKTLSTVASEDSREPDTQVQPSQQPSFTRDVSSDLPADPTELPLSSVQGPRKYYEFSHIEIRNPRPSIPSKMVSPSVETERNTAASPVSSCHHLPATGGPWRLNGTILSIDLRHADFPTRFGKSTFRVYDGQVIQFLTLVHGPIKVSPPPKLIPGAKTSTKNRKLNRPAATAGPLSSEQKKRLLRLREKGYTWNEIAARFPGRKKGTLQATYYTTLKKLHPSTSLPQQRSRQSPSEPRRSHSPSQRLGHPRYSLRSRGVR</sequence>
<feature type="region of interest" description="Disordered" evidence="1">
    <location>
        <begin position="299"/>
        <end position="318"/>
    </location>
</feature>
<dbReference type="Proteomes" id="UP000326877">
    <property type="component" value="Unassembled WGS sequence"/>
</dbReference>
<name>A0A5N7BYI1_PETAA</name>
<evidence type="ECO:0000313" key="2">
    <source>
        <dbReference type="EMBL" id="KAE8386904.1"/>
    </source>
</evidence>
<dbReference type="OrthoDB" id="4509038at2759"/>
<feature type="compositionally biased region" description="Low complexity" evidence="1">
    <location>
        <begin position="615"/>
        <end position="629"/>
    </location>
</feature>
<feature type="compositionally biased region" description="Basic residues" evidence="1">
    <location>
        <begin position="642"/>
        <end position="654"/>
    </location>
</feature>
<evidence type="ECO:0000256" key="1">
    <source>
        <dbReference type="SAM" id="MobiDB-lite"/>
    </source>
</evidence>
<feature type="region of interest" description="Disordered" evidence="1">
    <location>
        <begin position="612"/>
        <end position="654"/>
    </location>
</feature>
<proteinExistence type="predicted"/>
<dbReference type="AlphaFoldDB" id="A0A5N7BYI1"/>